<dbReference type="Pfam" id="PF03496">
    <property type="entry name" value="ADPrib_exo_Tox"/>
    <property type="match status" value="1"/>
</dbReference>
<evidence type="ECO:0000313" key="7">
    <source>
        <dbReference type="Proteomes" id="UP000682733"/>
    </source>
</evidence>
<keyword evidence="2 3" id="KW-0802">TPR repeat</keyword>
<feature type="repeat" description="TPR" evidence="3">
    <location>
        <begin position="239"/>
        <end position="272"/>
    </location>
</feature>
<dbReference type="Pfam" id="PF13181">
    <property type="entry name" value="TPR_8"/>
    <property type="match status" value="1"/>
</dbReference>
<dbReference type="InterPro" id="IPR003540">
    <property type="entry name" value="ADP-ribosyltransferase"/>
</dbReference>
<comment type="caution">
    <text evidence="6">The sequence shown here is derived from an EMBL/GenBank/DDBJ whole genome shotgun (WGS) entry which is preliminary data.</text>
</comment>
<dbReference type="SMART" id="SM00028">
    <property type="entry name" value="TPR"/>
    <property type="match status" value="5"/>
</dbReference>
<feature type="repeat" description="TPR" evidence="3">
    <location>
        <begin position="322"/>
        <end position="355"/>
    </location>
</feature>
<evidence type="ECO:0000259" key="4">
    <source>
        <dbReference type="Pfam" id="PF03496"/>
    </source>
</evidence>
<evidence type="ECO:0000256" key="1">
    <source>
        <dbReference type="ARBA" id="ARBA00022737"/>
    </source>
</evidence>
<dbReference type="SUPFAM" id="SSF48452">
    <property type="entry name" value="TPR-like"/>
    <property type="match status" value="2"/>
</dbReference>
<sequence length="646" mass="75744">MHYSNSIWWYSWNEAFIYRQINNILRMENFELLMSYRYFIGDLCQTIKEYYDKQSEQRPSMVFRAEWIDKSQLETLKNASTQKGHLVSMNGFISTTTDRTISTSYANKPCTRPNVVSVIYEITIDPSRSCTEFACIEHISYHPEEKEVLFSIGAVFSIDSICDPIAPNHFYTIQATACEYNDSIIDDMKLKLRKYTQPELYILLTKYLIELEQYRTVRKSLINLLNNSHVIVNDDSSLASAYNCMGEIYSRQELFGDAILYYRKALKFQVRFDSSNNNALAECYNNIGAVLLEQKYFYEALENLEEALRIQKREPIDKKHLITIYTNLGRVYASINNYDETEKCFNKIKELISQDNQNIAYDALEKRLIEVDAKFYTILLEEQHDKTLNPSLYSRQYYKYADDYTDVSKIYENILPFAHSKLIKIMKYHILAIYNAHHSVEHISNHSFTSLINLQPIASHRNELEILNLLASFFVNKTLDGFYTEYRRYDLAMEYWRKGIRPMIYLNNNNEYVINDLIHGSYNVAIEYFKEKESVSILNLGILSALKGDIDNALSYLTQTNLKDKNDHLISSILLGNLYSMEKKFSIASDYYCNALKFVDDNNQYMKIELYLALANCDKDNSLHLLLKLEKDMKQFGNDLDDDMIK</sequence>
<evidence type="ECO:0000313" key="5">
    <source>
        <dbReference type="EMBL" id="CAF1438814.1"/>
    </source>
</evidence>
<accession>A0A8S2SQX1</accession>
<dbReference type="InterPro" id="IPR019734">
    <property type="entry name" value="TPR_rpt"/>
</dbReference>
<keyword evidence="1" id="KW-0677">Repeat</keyword>
<organism evidence="6 7">
    <name type="scientific">Didymodactylos carnosus</name>
    <dbReference type="NCBI Taxonomy" id="1234261"/>
    <lineage>
        <taxon>Eukaryota</taxon>
        <taxon>Metazoa</taxon>
        <taxon>Spiralia</taxon>
        <taxon>Gnathifera</taxon>
        <taxon>Rotifera</taxon>
        <taxon>Eurotatoria</taxon>
        <taxon>Bdelloidea</taxon>
        <taxon>Philodinida</taxon>
        <taxon>Philodinidae</taxon>
        <taxon>Didymodactylos</taxon>
    </lineage>
</organism>
<gene>
    <name evidence="5" type="ORF">OVA965_LOCUS34356</name>
    <name evidence="6" type="ORF">TMI583_LOCUS35274</name>
</gene>
<dbReference type="SUPFAM" id="SSF56399">
    <property type="entry name" value="ADP-ribosylation"/>
    <property type="match status" value="1"/>
</dbReference>
<dbReference type="PROSITE" id="PS50005">
    <property type="entry name" value="TPR"/>
    <property type="match status" value="3"/>
</dbReference>
<feature type="repeat" description="TPR" evidence="3">
    <location>
        <begin position="281"/>
        <end position="314"/>
    </location>
</feature>
<dbReference type="EMBL" id="CAJOBA010050559">
    <property type="protein sequence ID" value="CAF4235564.1"/>
    <property type="molecule type" value="Genomic_DNA"/>
</dbReference>
<dbReference type="AlphaFoldDB" id="A0A8S2SQX1"/>
<dbReference type="PANTHER" id="PTHR45641:SF1">
    <property type="entry name" value="AAA+ ATPASE DOMAIN-CONTAINING PROTEIN"/>
    <property type="match status" value="1"/>
</dbReference>
<dbReference type="InterPro" id="IPR011990">
    <property type="entry name" value="TPR-like_helical_dom_sf"/>
</dbReference>
<evidence type="ECO:0000256" key="2">
    <source>
        <dbReference type="ARBA" id="ARBA00022803"/>
    </source>
</evidence>
<dbReference type="Proteomes" id="UP000677228">
    <property type="component" value="Unassembled WGS sequence"/>
</dbReference>
<proteinExistence type="predicted"/>
<dbReference type="Gene3D" id="3.90.176.10">
    <property type="entry name" value="Toxin ADP-ribosyltransferase, Chain A, domain 1"/>
    <property type="match status" value="1"/>
</dbReference>
<evidence type="ECO:0000256" key="3">
    <source>
        <dbReference type="PROSITE-ProRule" id="PRU00339"/>
    </source>
</evidence>
<dbReference type="Pfam" id="PF13424">
    <property type="entry name" value="TPR_12"/>
    <property type="match status" value="1"/>
</dbReference>
<dbReference type="PANTHER" id="PTHR45641">
    <property type="entry name" value="TETRATRICOPEPTIDE REPEAT PROTEIN (AFU_ORTHOLOGUE AFUA_6G03870)"/>
    <property type="match status" value="1"/>
</dbReference>
<name>A0A8S2SQX1_9BILA</name>
<dbReference type="PROSITE" id="PS51996">
    <property type="entry name" value="TR_MART"/>
    <property type="match status" value="1"/>
</dbReference>
<dbReference type="Gene3D" id="1.25.40.10">
    <property type="entry name" value="Tetratricopeptide repeat domain"/>
    <property type="match status" value="2"/>
</dbReference>
<dbReference type="Proteomes" id="UP000682733">
    <property type="component" value="Unassembled WGS sequence"/>
</dbReference>
<dbReference type="EMBL" id="CAJNOK010028756">
    <property type="protein sequence ID" value="CAF1438814.1"/>
    <property type="molecule type" value="Genomic_DNA"/>
</dbReference>
<reference evidence="6" key="1">
    <citation type="submission" date="2021-02" db="EMBL/GenBank/DDBJ databases">
        <authorList>
            <person name="Nowell W R."/>
        </authorList>
    </citation>
    <scope>NUCLEOTIDE SEQUENCE</scope>
</reference>
<evidence type="ECO:0000313" key="6">
    <source>
        <dbReference type="EMBL" id="CAF4235564.1"/>
    </source>
</evidence>
<protein>
    <recommendedName>
        <fullName evidence="4">ADP ribosyltransferase domain-containing protein</fullName>
    </recommendedName>
</protein>
<feature type="domain" description="ADP ribosyltransferase" evidence="4">
    <location>
        <begin position="18"/>
        <end position="174"/>
    </location>
</feature>